<gene>
    <name evidence="6" type="ORF">ESZ54_08190</name>
</gene>
<keyword evidence="2" id="KW-0813">Transport</keyword>
<reference evidence="6 7" key="1">
    <citation type="submission" date="2019-01" db="EMBL/GenBank/DDBJ databases">
        <title>Vagococcus silagei sp. nov. isolated from brewer's grain.</title>
        <authorList>
            <person name="Guu J.-R."/>
        </authorList>
    </citation>
    <scope>NUCLEOTIDE SEQUENCE [LARGE SCALE GENOMIC DNA]</scope>
    <source>
        <strain evidence="6 7">2B-2</strain>
    </source>
</reference>
<evidence type="ECO:0000313" key="7">
    <source>
        <dbReference type="Proteomes" id="UP000310506"/>
    </source>
</evidence>
<sequence>MTNEKSVQIEKLSVAINKHKIINELDLDLQPQTITCILAPNGMGKTTLFRAISNTIPIQSGKIKVNSFDSKERQNFNKNIFFIEKHEQLFQNFTATENMKMITKLWGKDCQISQISERVGISDYQNKKINKMSLGMKQKVLLATSIASGADVLIYDEILNGLDIQNVAHVSQVLIEMKQQGKTILLSSHNIFEIRKICDTIYFLINGKLMKAPLDYEELIYAYQQCYYKGADLNA</sequence>
<organism evidence="6 7">
    <name type="scientific">Vagococcus silagei</name>
    <dbReference type="NCBI Taxonomy" id="2508885"/>
    <lineage>
        <taxon>Bacteria</taxon>
        <taxon>Bacillati</taxon>
        <taxon>Bacillota</taxon>
        <taxon>Bacilli</taxon>
        <taxon>Lactobacillales</taxon>
        <taxon>Enterococcaceae</taxon>
        <taxon>Vagococcus</taxon>
    </lineage>
</organism>
<protein>
    <submittedName>
        <fullName evidence="6">ABC transporter ATP-binding protein</fullName>
    </submittedName>
</protein>
<evidence type="ECO:0000256" key="3">
    <source>
        <dbReference type="ARBA" id="ARBA00022741"/>
    </source>
</evidence>
<dbReference type="RefSeq" id="WP_136137181.1">
    <property type="nucleotide sequence ID" value="NZ_SDGV01000017.1"/>
</dbReference>
<dbReference type="PROSITE" id="PS00211">
    <property type="entry name" value="ABC_TRANSPORTER_1"/>
    <property type="match status" value="1"/>
</dbReference>
<dbReference type="InterPro" id="IPR027417">
    <property type="entry name" value="P-loop_NTPase"/>
</dbReference>
<keyword evidence="7" id="KW-1185">Reference proteome</keyword>
<dbReference type="InterPro" id="IPR003593">
    <property type="entry name" value="AAA+_ATPase"/>
</dbReference>
<comment type="caution">
    <text evidence="6">The sequence shown here is derived from an EMBL/GenBank/DDBJ whole genome shotgun (WGS) entry which is preliminary data.</text>
</comment>
<dbReference type="GO" id="GO:0005524">
    <property type="term" value="F:ATP binding"/>
    <property type="evidence" value="ECO:0007669"/>
    <property type="project" value="UniProtKB-KW"/>
</dbReference>
<evidence type="ECO:0000256" key="2">
    <source>
        <dbReference type="ARBA" id="ARBA00022448"/>
    </source>
</evidence>
<dbReference type="PANTHER" id="PTHR42711:SF5">
    <property type="entry name" value="ABC TRANSPORTER ATP-BINDING PROTEIN NATA"/>
    <property type="match status" value="1"/>
</dbReference>
<dbReference type="EMBL" id="SDGV01000017">
    <property type="protein sequence ID" value="THB60935.1"/>
    <property type="molecule type" value="Genomic_DNA"/>
</dbReference>
<dbReference type="PANTHER" id="PTHR42711">
    <property type="entry name" value="ABC TRANSPORTER ATP-BINDING PROTEIN"/>
    <property type="match status" value="1"/>
</dbReference>
<dbReference type="InterPro" id="IPR050763">
    <property type="entry name" value="ABC_transporter_ATP-binding"/>
</dbReference>
<dbReference type="Gene3D" id="3.40.50.300">
    <property type="entry name" value="P-loop containing nucleotide triphosphate hydrolases"/>
    <property type="match status" value="1"/>
</dbReference>
<keyword evidence="4 6" id="KW-0067">ATP-binding</keyword>
<dbReference type="PROSITE" id="PS50893">
    <property type="entry name" value="ABC_TRANSPORTER_2"/>
    <property type="match status" value="1"/>
</dbReference>
<dbReference type="InterPro" id="IPR003439">
    <property type="entry name" value="ABC_transporter-like_ATP-bd"/>
</dbReference>
<keyword evidence="3" id="KW-0547">Nucleotide-binding</keyword>
<dbReference type="AlphaFoldDB" id="A0A4S3B7Y9"/>
<name>A0A4S3B7Y9_9ENTE</name>
<dbReference type="CDD" id="cd03230">
    <property type="entry name" value="ABC_DR_subfamily_A"/>
    <property type="match status" value="1"/>
</dbReference>
<dbReference type="Proteomes" id="UP000310506">
    <property type="component" value="Unassembled WGS sequence"/>
</dbReference>
<evidence type="ECO:0000256" key="1">
    <source>
        <dbReference type="ARBA" id="ARBA00005417"/>
    </source>
</evidence>
<dbReference type="SUPFAM" id="SSF52540">
    <property type="entry name" value="P-loop containing nucleoside triphosphate hydrolases"/>
    <property type="match status" value="1"/>
</dbReference>
<dbReference type="Pfam" id="PF00005">
    <property type="entry name" value="ABC_tran"/>
    <property type="match status" value="1"/>
</dbReference>
<accession>A0A4S3B7Y9</accession>
<evidence type="ECO:0000313" key="6">
    <source>
        <dbReference type="EMBL" id="THB60935.1"/>
    </source>
</evidence>
<dbReference type="OrthoDB" id="2365508at2"/>
<evidence type="ECO:0000259" key="5">
    <source>
        <dbReference type="PROSITE" id="PS50893"/>
    </source>
</evidence>
<dbReference type="GO" id="GO:0016887">
    <property type="term" value="F:ATP hydrolysis activity"/>
    <property type="evidence" value="ECO:0007669"/>
    <property type="project" value="InterPro"/>
</dbReference>
<dbReference type="InterPro" id="IPR017871">
    <property type="entry name" value="ABC_transporter-like_CS"/>
</dbReference>
<proteinExistence type="inferred from homology"/>
<evidence type="ECO:0000256" key="4">
    <source>
        <dbReference type="ARBA" id="ARBA00022840"/>
    </source>
</evidence>
<dbReference type="SMART" id="SM00382">
    <property type="entry name" value="AAA"/>
    <property type="match status" value="1"/>
</dbReference>
<comment type="similarity">
    <text evidence="1">Belongs to the ABC transporter superfamily.</text>
</comment>
<feature type="domain" description="ABC transporter" evidence="5">
    <location>
        <begin position="7"/>
        <end position="231"/>
    </location>
</feature>